<evidence type="ECO:0000313" key="1">
    <source>
        <dbReference type="Proteomes" id="UP000887576"/>
    </source>
</evidence>
<sequence length="146" mass="16243">MSATRLIVILTACVLFVAIIDACTPTHYIPGPPGIPGNPAVPVFIVTSGNGRRRRSPNNQEMIIVLPDTTDPHIMTVAYDKSFEQIIHHAPLLANVIPQKLDTVDSENIEENTVYHTLEKFTRDECVKIQKSIDVAQLESVYIYCN</sequence>
<evidence type="ECO:0000313" key="2">
    <source>
        <dbReference type="WBParaSite" id="JU765_v2.g9387.t1"/>
    </source>
</evidence>
<accession>A0AC34RQZ9</accession>
<dbReference type="Proteomes" id="UP000887576">
    <property type="component" value="Unplaced"/>
</dbReference>
<name>A0AC34RQZ9_9BILA</name>
<protein>
    <submittedName>
        <fullName evidence="2">Uncharacterized protein</fullName>
    </submittedName>
</protein>
<proteinExistence type="predicted"/>
<organism evidence="1 2">
    <name type="scientific">Panagrolaimus sp. JU765</name>
    <dbReference type="NCBI Taxonomy" id="591449"/>
    <lineage>
        <taxon>Eukaryota</taxon>
        <taxon>Metazoa</taxon>
        <taxon>Ecdysozoa</taxon>
        <taxon>Nematoda</taxon>
        <taxon>Chromadorea</taxon>
        <taxon>Rhabditida</taxon>
        <taxon>Tylenchina</taxon>
        <taxon>Panagrolaimomorpha</taxon>
        <taxon>Panagrolaimoidea</taxon>
        <taxon>Panagrolaimidae</taxon>
        <taxon>Panagrolaimus</taxon>
    </lineage>
</organism>
<dbReference type="WBParaSite" id="JU765_v2.g9387.t1">
    <property type="protein sequence ID" value="JU765_v2.g9387.t1"/>
    <property type="gene ID" value="JU765_v2.g9387"/>
</dbReference>
<reference evidence="2" key="1">
    <citation type="submission" date="2022-11" db="UniProtKB">
        <authorList>
            <consortium name="WormBaseParasite"/>
        </authorList>
    </citation>
    <scope>IDENTIFICATION</scope>
</reference>